<keyword evidence="4" id="KW-1185">Reference proteome</keyword>
<protein>
    <recommendedName>
        <fullName evidence="5">Ubiquitin-like domain-containing protein</fullName>
    </recommendedName>
</protein>
<keyword evidence="2" id="KW-1133">Transmembrane helix</keyword>
<evidence type="ECO:0000256" key="1">
    <source>
        <dbReference type="SAM" id="MobiDB-lite"/>
    </source>
</evidence>
<dbReference type="AlphaFoldDB" id="A0A830HY68"/>
<gene>
    <name evidence="3" type="ORF">PPROV_000856400</name>
</gene>
<evidence type="ECO:0000313" key="3">
    <source>
        <dbReference type="EMBL" id="GHP09829.1"/>
    </source>
</evidence>
<evidence type="ECO:0008006" key="5">
    <source>
        <dbReference type="Google" id="ProtNLM"/>
    </source>
</evidence>
<dbReference type="SUPFAM" id="SSF54236">
    <property type="entry name" value="Ubiquitin-like"/>
    <property type="match status" value="1"/>
</dbReference>
<feature type="region of interest" description="Disordered" evidence="1">
    <location>
        <begin position="215"/>
        <end position="235"/>
    </location>
</feature>
<reference evidence="3" key="1">
    <citation type="submission" date="2020-10" db="EMBL/GenBank/DDBJ databases">
        <title>Unveiling of a novel bifunctional photoreceptor, Dualchrome1, isolated from a cosmopolitan green alga.</title>
        <authorList>
            <person name="Suzuki S."/>
            <person name="Kawachi M."/>
        </authorList>
    </citation>
    <scope>NUCLEOTIDE SEQUENCE</scope>
    <source>
        <strain evidence="3">NIES 2893</strain>
    </source>
</reference>
<keyword evidence="2" id="KW-0472">Membrane</keyword>
<feature type="transmembrane region" description="Helical" evidence="2">
    <location>
        <begin position="177"/>
        <end position="199"/>
    </location>
</feature>
<sequence length="282" mass="31212">MADDSKGAWADLGGVLELPVSELILSVKAYAEDINDDYGLIRLRVTYDTKVKEVRRLIAEILGIPLSHITLTISAIDLRLRDRDTLREAGILLGCESTSRRRRSSRVWRPKDVLTRVGELFTTVAPRVSLAGDSFSRRERKSRVAFEGDLLLFTTRNALAEYLHGGKFHRRQRRLQACTRAFGFAALVALLSFLLHVLWTVPGYRAPLQSTGGDALAEGSAAEDDDALSDSRAGRQLKGARDDAVEVGDCLRQLENLAPHEVIPEHCRSTITFVSSERTGVA</sequence>
<dbReference type="Proteomes" id="UP000660262">
    <property type="component" value="Unassembled WGS sequence"/>
</dbReference>
<organism evidence="3 4">
    <name type="scientific">Pycnococcus provasolii</name>
    <dbReference type="NCBI Taxonomy" id="41880"/>
    <lineage>
        <taxon>Eukaryota</taxon>
        <taxon>Viridiplantae</taxon>
        <taxon>Chlorophyta</taxon>
        <taxon>Pseudoscourfieldiophyceae</taxon>
        <taxon>Pseudoscourfieldiales</taxon>
        <taxon>Pycnococcaceae</taxon>
        <taxon>Pycnococcus</taxon>
    </lineage>
</organism>
<keyword evidence="2" id="KW-0812">Transmembrane</keyword>
<evidence type="ECO:0000313" key="4">
    <source>
        <dbReference type="Proteomes" id="UP000660262"/>
    </source>
</evidence>
<proteinExistence type="predicted"/>
<dbReference type="InterPro" id="IPR029071">
    <property type="entry name" value="Ubiquitin-like_domsf"/>
</dbReference>
<dbReference type="EMBL" id="BNJQ01000026">
    <property type="protein sequence ID" value="GHP09829.1"/>
    <property type="molecule type" value="Genomic_DNA"/>
</dbReference>
<name>A0A830HY68_9CHLO</name>
<accession>A0A830HY68</accession>
<comment type="caution">
    <text evidence="3">The sequence shown here is derived from an EMBL/GenBank/DDBJ whole genome shotgun (WGS) entry which is preliminary data.</text>
</comment>
<evidence type="ECO:0000256" key="2">
    <source>
        <dbReference type="SAM" id="Phobius"/>
    </source>
</evidence>